<dbReference type="PANTHER" id="PTHR30154:SF34">
    <property type="entry name" value="TRANSCRIPTIONAL REGULATOR AZLB"/>
    <property type="match status" value="1"/>
</dbReference>
<evidence type="ECO:0000313" key="5">
    <source>
        <dbReference type="EMBL" id="ATG75981.1"/>
    </source>
</evidence>
<reference evidence="6" key="1">
    <citation type="submission" date="2015-09" db="EMBL/GenBank/DDBJ databases">
        <authorList>
            <person name="Shao Z."/>
            <person name="Wang L."/>
        </authorList>
    </citation>
    <scope>NUCLEOTIDE SEQUENCE [LARGE SCALE GENOMIC DNA]</scope>
    <source>
        <strain evidence="6">F13-1</strain>
    </source>
</reference>
<evidence type="ECO:0000313" key="6">
    <source>
        <dbReference type="Proteomes" id="UP000217763"/>
    </source>
</evidence>
<dbReference type="Pfam" id="PF01037">
    <property type="entry name" value="AsnC_trans_reg"/>
    <property type="match status" value="1"/>
</dbReference>
<dbReference type="KEGG" id="zdf:AN401_15215"/>
<protein>
    <submittedName>
        <fullName evidence="5">AsnC family transcriptional regulator</fullName>
    </submittedName>
</protein>
<dbReference type="GO" id="GO:0043200">
    <property type="term" value="P:response to amino acid"/>
    <property type="evidence" value="ECO:0007669"/>
    <property type="project" value="TreeGrafter"/>
</dbReference>
<dbReference type="PANTHER" id="PTHR30154">
    <property type="entry name" value="LEUCINE-RESPONSIVE REGULATORY PROTEIN"/>
    <property type="match status" value="1"/>
</dbReference>
<dbReference type="AlphaFoldDB" id="A0A291HV81"/>
<dbReference type="InterPro" id="IPR019888">
    <property type="entry name" value="Tscrpt_reg_AsnC-like"/>
</dbReference>
<dbReference type="GO" id="GO:0005829">
    <property type="term" value="C:cytosol"/>
    <property type="evidence" value="ECO:0007669"/>
    <property type="project" value="TreeGrafter"/>
</dbReference>
<dbReference type="SUPFAM" id="SSF54909">
    <property type="entry name" value="Dimeric alpha+beta barrel"/>
    <property type="match status" value="1"/>
</dbReference>
<keyword evidence="2" id="KW-0238">DNA-binding</keyword>
<name>A0A291HV81_9GAMM</name>
<keyword evidence="3" id="KW-0804">Transcription</keyword>
<dbReference type="PRINTS" id="PR00033">
    <property type="entry name" value="HTHASNC"/>
</dbReference>
<dbReference type="GO" id="GO:0043565">
    <property type="term" value="F:sequence-specific DNA binding"/>
    <property type="evidence" value="ECO:0007669"/>
    <property type="project" value="InterPro"/>
</dbReference>
<organism evidence="5 6">
    <name type="scientific">Zobellella denitrificans</name>
    <dbReference type="NCBI Taxonomy" id="347534"/>
    <lineage>
        <taxon>Bacteria</taxon>
        <taxon>Pseudomonadati</taxon>
        <taxon>Pseudomonadota</taxon>
        <taxon>Gammaproteobacteria</taxon>
        <taxon>Aeromonadales</taxon>
        <taxon>Aeromonadaceae</taxon>
        <taxon>Zobellella</taxon>
    </lineage>
</organism>
<dbReference type="Proteomes" id="UP000217763">
    <property type="component" value="Chromosome"/>
</dbReference>
<keyword evidence="1" id="KW-0805">Transcription regulation</keyword>
<accession>A0A291HV81</accession>
<keyword evidence="6" id="KW-1185">Reference proteome</keyword>
<dbReference type="InterPro" id="IPR036390">
    <property type="entry name" value="WH_DNA-bd_sf"/>
</dbReference>
<dbReference type="PROSITE" id="PS50956">
    <property type="entry name" value="HTH_ASNC_2"/>
    <property type="match status" value="1"/>
</dbReference>
<dbReference type="Gene3D" id="3.30.70.920">
    <property type="match status" value="1"/>
</dbReference>
<dbReference type="SMART" id="SM00344">
    <property type="entry name" value="HTH_ASNC"/>
    <property type="match status" value="1"/>
</dbReference>
<evidence type="ECO:0000259" key="4">
    <source>
        <dbReference type="PROSITE" id="PS50956"/>
    </source>
</evidence>
<dbReference type="Pfam" id="PF13404">
    <property type="entry name" value="HTH_AsnC-type"/>
    <property type="match status" value="1"/>
</dbReference>
<dbReference type="InterPro" id="IPR036388">
    <property type="entry name" value="WH-like_DNA-bd_sf"/>
</dbReference>
<evidence type="ECO:0000256" key="3">
    <source>
        <dbReference type="ARBA" id="ARBA00023163"/>
    </source>
</evidence>
<evidence type="ECO:0000256" key="2">
    <source>
        <dbReference type="ARBA" id="ARBA00023125"/>
    </source>
</evidence>
<dbReference type="InterPro" id="IPR019887">
    <property type="entry name" value="Tscrpt_reg_AsnC/Lrp_C"/>
</dbReference>
<feature type="domain" description="HTH asnC-type" evidence="4">
    <location>
        <begin position="11"/>
        <end position="72"/>
    </location>
</feature>
<proteinExistence type="predicted"/>
<gene>
    <name evidence="5" type="ORF">AN401_15215</name>
</gene>
<dbReference type="InterPro" id="IPR011008">
    <property type="entry name" value="Dimeric_a/b-barrel"/>
</dbReference>
<dbReference type="Gene3D" id="1.10.10.10">
    <property type="entry name" value="Winged helix-like DNA-binding domain superfamily/Winged helix DNA-binding domain"/>
    <property type="match status" value="1"/>
</dbReference>
<sequence>MTVRKAHEIELDRQDARLLQALQENGRLSNVELSELIHLSPSQCQRRRQKLEELGVVQKYVAQVDPEKVGLHVTALISVTLGKHGERIADEFHQAIQHFPQVLECWSVTGDADYMLKVVATDLKSLSDFMMHQLLNLKTVSNIRSNILLDKLKHTTVLPLG</sequence>
<dbReference type="EMBL" id="CP012621">
    <property type="protein sequence ID" value="ATG75981.1"/>
    <property type="molecule type" value="Genomic_DNA"/>
</dbReference>
<dbReference type="InterPro" id="IPR000485">
    <property type="entry name" value="AsnC-type_HTH_dom"/>
</dbReference>
<dbReference type="SUPFAM" id="SSF46785">
    <property type="entry name" value="Winged helix' DNA-binding domain"/>
    <property type="match status" value="1"/>
</dbReference>
<evidence type="ECO:0000256" key="1">
    <source>
        <dbReference type="ARBA" id="ARBA00023015"/>
    </source>
</evidence>